<dbReference type="EMBL" id="PJRP01000002">
    <property type="protein sequence ID" value="PLQ01604.1"/>
    <property type="molecule type" value="Genomic_DNA"/>
</dbReference>
<dbReference type="Proteomes" id="UP000234341">
    <property type="component" value="Unassembled WGS sequence"/>
</dbReference>
<sequence length="138" mass="14555">MPGRDAEMAAVDAAEDLHPPAPTFESVPTSLRDSLQPLPPVSARAASRANNAPAPFGWLAWLSWIVVVLAASGGFYWLVVRKQAARYLDAAFASASAGLSWLKTLPTLAFILTGLALLNGVLLVVLLGGWPMHIPGVN</sequence>
<evidence type="ECO:0000313" key="2">
    <source>
        <dbReference type="EMBL" id="PLQ01604.1"/>
    </source>
</evidence>
<evidence type="ECO:0000313" key="3">
    <source>
        <dbReference type="Proteomes" id="UP000234341"/>
    </source>
</evidence>
<keyword evidence="1" id="KW-0812">Transmembrane</keyword>
<feature type="transmembrane region" description="Helical" evidence="1">
    <location>
        <begin position="58"/>
        <end position="79"/>
    </location>
</feature>
<organism evidence="2 3">
    <name type="scientific">Cupriavidus pauculus</name>
    <dbReference type="NCBI Taxonomy" id="82633"/>
    <lineage>
        <taxon>Bacteria</taxon>
        <taxon>Pseudomonadati</taxon>
        <taxon>Pseudomonadota</taxon>
        <taxon>Betaproteobacteria</taxon>
        <taxon>Burkholderiales</taxon>
        <taxon>Burkholderiaceae</taxon>
        <taxon>Cupriavidus</taxon>
    </lineage>
</organism>
<keyword evidence="1" id="KW-0472">Membrane</keyword>
<protein>
    <submittedName>
        <fullName evidence="2">Uncharacterized protein</fullName>
    </submittedName>
</protein>
<gene>
    <name evidence="2" type="ORF">CYJ10_08020</name>
</gene>
<keyword evidence="1" id="KW-1133">Transmembrane helix</keyword>
<evidence type="ECO:0000256" key="1">
    <source>
        <dbReference type="SAM" id="Phobius"/>
    </source>
</evidence>
<name>A0A2N5CHC1_9BURK</name>
<comment type="caution">
    <text evidence="2">The sequence shown here is derived from an EMBL/GenBank/DDBJ whole genome shotgun (WGS) entry which is preliminary data.</text>
</comment>
<feature type="transmembrane region" description="Helical" evidence="1">
    <location>
        <begin position="108"/>
        <end position="130"/>
    </location>
</feature>
<dbReference type="AlphaFoldDB" id="A0A2N5CHC1"/>
<accession>A0A2N5CHC1</accession>
<proteinExistence type="predicted"/>
<reference evidence="2 3" key="1">
    <citation type="submission" date="2017-12" db="EMBL/GenBank/DDBJ databases">
        <title>Genome sequence of the active heterotrophic nitrifier-denitrifier, Cupriavidus pauculus UM1.</title>
        <authorList>
            <person name="Putonti C."/>
            <person name="Castignetti D."/>
        </authorList>
    </citation>
    <scope>NUCLEOTIDE SEQUENCE [LARGE SCALE GENOMIC DNA]</scope>
    <source>
        <strain evidence="2 3">UM1</strain>
    </source>
</reference>